<comment type="caution">
    <text evidence="2">The sequence shown here is derived from an EMBL/GenBank/DDBJ whole genome shotgun (WGS) entry which is preliminary data.</text>
</comment>
<sequence length="267" mass="31081">MLFDNKEVVMRLFEFGDLDGVSNLYHIYLREYLVFFYKVFGYYKLWVPSFSNFIKRVGKNKYLECCSGAGEPLTLIDSQLDKNEVGLVNYLLSDIRPNPDVVNKFNQNQLSRFRYIENPVDVTQDLDKFDCPKIFINSFHHFSKKQVEKILINNFKNKNEIVVLEYVSNSLLGYLSMTVGPLVVFLTLPFLVKLRHLPIMALFTYVFPLFPLMMLWDGIVSCLHEHSVEDLKQIVNKLGLDIEISAEKKRSMLYPAGVSFLTITFPE</sequence>
<keyword evidence="3" id="KW-1185">Reference proteome</keyword>
<evidence type="ECO:0000313" key="3">
    <source>
        <dbReference type="Proteomes" id="UP001524586"/>
    </source>
</evidence>
<feature type="transmembrane region" description="Helical" evidence="1">
    <location>
        <begin position="171"/>
        <end position="192"/>
    </location>
</feature>
<accession>A0ABT1U5N7</accession>
<dbReference type="Proteomes" id="UP001524586">
    <property type="component" value="Unassembled WGS sequence"/>
</dbReference>
<reference evidence="2 3" key="1">
    <citation type="submission" date="2022-07" db="EMBL/GenBank/DDBJ databases">
        <title>Methylomonas rivi sp. nov., Methylomonas rosea sp. nov., Methylomonas aureus sp. nov. and Methylomonas subterranea sp. nov., four novel methanotrophs isolated from a freshwater creek and the deep terrestrial subsurface.</title>
        <authorList>
            <person name="Abin C."/>
            <person name="Sankaranarayanan K."/>
            <person name="Garner C."/>
            <person name="Sindelar R."/>
            <person name="Kotary K."/>
            <person name="Garner R."/>
            <person name="Barclay S."/>
            <person name="Lawson P."/>
            <person name="Krumholz L."/>
        </authorList>
    </citation>
    <scope>NUCLEOTIDE SEQUENCE [LARGE SCALE GENOMIC DNA]</scope>
    <source>
        <strain evidence="2 3">WSC-6</strain>
    </source>
</reference>
<feature type="transmembrane region" description="Helical" evidence="1">
    <location>
        <begin position="199"/>
        <end position="216"/>
    </location>
</feature>
<keyword evidence="1" id="KW-0472">Membrane</keyword>
<name>A0ABT1U5N7_9GAMM</name>
<keyword evidence="1" id="KW-0812">Transmembrane</keyword>
<evidence type="ECO:0008006" key="4">
    <source>
        <dbReference type="Google" id="ProtNLM"/>
    </source>
</evidence>
<gene>
    <name evidence="2" type="ORF">NP596_11940</name>
</gene>
<protein>
    <recommendedName>
        <fullName evidence="4">Class I SAM-dependent methyltransferase</fullName>
    </recommendedName>
</protein>
<proteinExistence type="predicted"/>
<dbReference type="EMBL" id="JANIBK010000059">
    <property type="protein sequence ID" value="MCQ8129164.1"/>
    <property type="molecule type" value="Genomic_DNA"/>
</dbReference>
<evidence type="ECO:0000313" key="2">
    <source>
        <dbReference type="EMBL" id="MCQ8129164.1"/>
    </source>
</evidence>
<evidence type="ECO:0000256" key="1">
    <source>
        <dbReference type="SAM" id="Phobius"/>
    </source>
</evidence>
<keyword evidence="1" id="KW-1133">Transmembrane helix</keyword>
<dbReference type="RefSeq" id="WP_256615590.1">
    <property type="nucleotide sequence ID" value="NZ_JANIBK010000059.1"/>
</dbReference>
<organism evidence="2 3">
    <name type="scientific">Methylomonas rivi</name>
    <dbReference type="NCBI Taxonomy" id="2952226"/>
    <lineage>
        <taxon>Bacteria</taxon>
        <taxon>Pseudomonadati</taxon>
        <taxon>Pseudomonadota</taxon>
        <taxon>Gammaproteobacteria</taxon>
        <taxon>Methylococcales</taxon>
        <taxon>Methylococcaceae</taxon>
        <taxon>Methylomonas</taxon>
    </lineage>
</organism>